<sequence>MADTSKPAVEQALAPTLMVKVVNPVLRALLGSPLHGIASKGLMVLHVTGRRTGRVYDVPVGRHELDGQLLTFGGGAWRVNLRGGADLEVTIDGRRRRAHAVLEEDPDRVAEIFDRLLRGLGPKRANRVGLKVNVDRRPTLDEIRAGTAGRAIVLLTLTD</sequence>
<dbReference type="AlphaFoldDB" id="A0A543HTY6"/>
<evidence type="ECO:0000313" key="2">
    <source>
        <dbReference type="Proteomes" id="UP000316747"/>
    </source>
</evidence>
<dbReference type="PIRSF" id="PIRSF021513">
    <property type="entry name" value="GrhN_RubW_prd"/>
    <property type="match status" value="1"/>
</dbReference>
<evidence type="ECO:0000313" key="1">
    <source>
        <dbReference type="EMBL" id="TQM61762.1"/>
    </source>
</evidence>
<protein>
    <submittedName>
        <fullName evidence="1">Uncharacterized protein DUF385</fullName>
    </submittedName>
</protein>
<gene>
    <name evidence="1" type="ORF">FBY41_1778</name>
</gene>
<comment type="caution">
    <text evidence="1">The sequence shown here is derived from an EMBL/GenBank/DDBJ whole genome shotgun (WGS) entry which is preliminary data.</text>
</comment>
<reference evidence="1 2" key="1">
    <citation type="submission" date="2019-06" db="EMBL/GenBank/DDBJ databases">
        <title>Genome sequencing of plant associated microbes to promote plant fitness in Sorghum bicolor and Oryza sativa.</title>
        <authorList>
            <person name="Coleman-Derr D."/>
        </authorList>
    </citation>
    <scope>NUCLEOTIDE SEQUENCE [LARGE SCALE GENOMIC DNA]</scope>
    <source>
        <strain evidence="1 2">KV-663</strain>
    </source>
</reference>
<dbReference type="InterPro" id="IPR016791">
    <property type="entry name" value="Polyketide_synth_GrhN/RubW_prd"/>
</dbReference>
<dbReference type="InterPro" id="IPR012349">
    <property type="entry name" value="Split_barrel_FMN-bd"/>
</dbReference>
<organism evidence="1 2">
    <name type="scientific">Humibacillus xanthopallidus</name>
    <dbReference type="NCBI Taxonomy" id="412689"/>
    <lineage>
        <taxon>Bacteria</taxon>
        <taxon>Bacillati</taxon>
        <taxon>Actinomycetota</taxon>
        <taxon>Actinomycetes</taxon>
        <taxon>Micrococcales</taxon>
        <taxon>Intrasporangiaceae</taxon>
        <taxon>Humibacillus</taxon>
    </lineage>
</organism>
<accession>A0A543HTY6</accession>
<dbReference type="OrthoDB" id="3778270at2"/>
<keyword evidence="2" id="KW-1185">Reference proteome</keyword>
<dbReference type="Gene3D" id="2.30.110.10">
    <property type="entry name" value="Electron Transport, Fmn-binding Protein, Chain A"/>
    <property type="match status" value="1"/>
</dbReference>
<dbReference type="EMBL" id="VFPM01000002">
    <property type="protein sequence ID" value="TQM61762.1"/>
    <property type="molecule type" value="Genomic_DNA"/>
</dbReference>
<proteinExistence type="predicted"/>
<dbReference type="Proteomes" id="UP000316747">
    <property type="component" value="Unassembled WGS sequence"/>
</dbReference>
<dbReference type="Pfam" id="PF04075">
    <property type="entry name" value="F420H2_quin_red"/>
    <property type="match status" value="1"/>
</dbReference>
<dbReference type="RefSeq" id="WP_141843603.1">
    <property type="nucleotide sequence ID" value="NZ_VFPM01000002.1"/>
</dbReference>
<dbReference type="InterPro" id="IPR004378">
    <property type="entry name" value="F420H2_quin_Rdtase"/>
</dbReference>
<dbReference type="GO" id="GO:0016491">
    <property type="term" value="F:oxidoreductase activity"/>
    <property type="evidence" value="ECO:0007669"/>
    <property type="project" value="InterPro"/>
</dbReference>
<name>A0A543HTY6_9MICO</name>